<gene>
    <name evidence="1" type="ORF">GCM10018785_36530</name>
</gene>
<name>A0A919DNU6_9ACTN</name>
<proteinExistence type="predicted"/>
<reference evidence="1" key="1">
    <citation type="journal article" date="2014" name="Int. J. Syst. Evol. Microbiol.">
        <title>Complete genome sequence of Corynebacterium casei LMG S-19264T (=DSM 44701T), isolated from a smear-ripened cheese.</title>
        <authorList>
            <consortium name="US DOE Joint Genome Institute (JGI-PGF)"/>
            <person name="Walter F."/>
            <person name="Albersmeier A."/>
            <person name="Kalinowski J."/>
            <person name="Ruckert C."/>
        </authorList>
    </citation>
    <scope>NUCLEOTIDE SEQUENCE</scope>
    <source>
        <strain evidence="1">JCM 4784</strain>
    </source>
</reference>
<protein>
    <submittedName>
        <fullName evidence="1">Uncharacterized protein</fullName>
    </submittedName>
</protein>
<accession>A0A919DNU6</accession>
<comment type="caution">
    <text evidence="1">The sequence shown here is derived from an EMBL/GenBank/DDBJ whole genome shotgun (WGS) entry which is preliminary data.</text>
</comment>
<dbReference type="Proteomes" id="UP000608024">
    <property type="component" value="Unassembled WGS sequence"/>
</dbReference>
<evidence type="ECO:0000313" key="2">
    <source>
        <dbReference type="Proteomes" id="UP000608024"/>
    </source>
</evidence>
<sequence>MLPEPAHEPVAPEPGLTVHIRIATLRKQSDAHVCTPVLPYGEPPLDRRLAAGRTYADMPVARRTVVHRATKRGEAQ</sequence>
<keyword evidence="2" id="KW-1185">Reference proteome</keyword>
<reference evidence="1" key="2">
    <citation type="submission" date="2020-09" db="EMBL/GenBank/DDBJ databases">
        <authorList>
            <person name="Sun Q."/>
            <person name="Ohkuma M."/>
        </authorList>
    </citation>
    <scope>NUCLEOTIDE SEQUENCE</scope>
    <source>
        <strain evidence="1">JCM 4784</strain>
    </source>
</reference>
<evidence type="ECO:0000313" key="1">
    <source>
        <dbReference type="EMBL" id="GHE64283.1"/>
    </source>
</evidence>
<organism evidence="1 2">
    <name type="scientific">Streptomyces longispororuber</name>
    <dbReference type="NCBI Taxonomy" id="68230"/>
    <lineage>
        <taxon>Bacteria</taxon>
        <taxon>Bacillati</taxon>
        <taxon>Actinomycetota</taxon>
        <taxon>Actinomycetes</taxon>
        <taxon>Kitasatosporales</taxon>
        <taxon>Streptomycetaceae</taxon>
        <taxon>Streptomyces</taxon>
    </lineage>
</organism>
<dbReference type="EMBL" id="BNBT01000050">
    <property type="protein sequence ID" value="GHE64283.1"/>
    <property type="molecule type" value="Genomic_DNA"/>
</dbReference>
<dbReference type="AlphaFoldDB" id="A0A919DNU6"/>